<gene>
    <name evidence="2" type="ORF">B0T16DRAFT_404154</name>
</gene>
<dbReference type="Proteomes" id="UP001174936">
    <property type="component" value="Unassembled WGS sequence"/>
</dbReference>
<feature type="compositionally biased region" description="Polar residues" evidence="1">
    <location>
        <begin position="74"/>
        <end position="88"/>
    </location>
</feature>
<evidence type="ECO:0000313" key="2">
    <source>
        <dbReference type="EMBL" id="KAK0651552.1"/>
    </source>
</evidence>
<keyword evidence="3" id="KW-1185">Reference proteome</keyword>
<accession>A0AA39YHC1</accession>
<organism evidence="2 3">
    <name type="scientific">Cercophora newfieldiana</name>
    <dbReference type="NCBI Taxonomy" id="92897"/>
    <lineage>
        <taxon>Eukaryota</taxon>
        <taxon>Fungi</taxon>
        <taxon>Dikarya</taxon>
        <taxon>Ascomycota</taxon>
        <taxon>Pezizomycotina</taxon>
        <taxon>Sordariomycetes</taxon>
        <taxon>Sordariomycetidae</taxon>
        <taxon>Sordariales</taxon>
        <taxon>Lasiosphaeriaceae</taxon>
        <taxon>Cercophora</taxon>
    </lineage>
</organism>
<feature type="region of interest" description="Disordered" evidence="1">
    <location>
        <begin position="1"/>
        <end position="88"/>
    </location>
</feature>
<protein>
    <submittedName>
        <fullName evidence="2">Uncharacterized protein</fullName>
    </submittedName>
</protein>
<evidence type="ECO:0000256" key="1">
    <source>
        <dbReference type="SAM" id="MobiDB-lite"/>
    </source>
</evidence>
<dbReference type="AlphaFoldDB" id="A0AA39YHC1"/>
<name>A0AA39YHC1_9PEZI</name>
<proteinExistence type="predicted"/>
<sequence>MLSSRTQAIGEPPTKKARISRQKSAFTHQLPSPDAAPGSSSENAGLLSSISPKRKPFQSFRDRLFTHAEETTPEESNGIPTQQKPRSKTSIAPIFKQNLAAAFQVGAEPSKHVPTIREQPTRELSPETGPDDLIKRLKKHYRESAETIQERAMIHLQQAHSDVSRRFREATKGEEAFLAKMEQQHKTLCEPLDKLSIRSRVRDPVDGSARQLTKAVESLVADVETQAAEFEADLAKLWKELEVADAEVARVYRENLTDGRDAHGGAGEAAQIADVLTQLWAGIKKQIQGAEDEIADLGDAAVAAMKDVEKEYRKVTLPDLHIFFKSIDEP</sequence>
<evidence type="ECO:0000313" key="3">
    <source>
        <dbReference type="Proteomes" id="UP001174936"/>
    </source>
</evidence>
<feature type="region of interest" description="Disordered" evidence="1">
    <location>
        <begin position="106"/>
        <end position="131"/>
    </location>
</feature>
<reference evidence="2" key="1">
    <citation type="submission" date="2023-06" db="EMBL/GenBank/DDBJ databases">
        <title>Genome-scale phylogeny and comparative genomics of the fungal order Sordariales.</title>
        <authorList>
            <consortium name="Lawrence Berkeley National Laboratory"/>
            <person name="Hensen N."/>
            <person name="Bonometti L."/>
            <person name="Westerberg I."/>
            <person name="Brannstrom I.O."/>
            <person name="Guillou S."/>
            <person name="Cros-Aarteil S."/>
            <person name="Calhoun S."/>
            <person name="Haridas S."/>
            <person name="Kuo A."/>
            <person name="Mondo S."/>
            <person name="Pangilinan J."/>
            <person name="Riley R."/>
            <person name="Labutti K."/>
            <person name="Andreopoulos B."/>
            <person name="Lipzen A."/>
            <person name="Chen C."/>
            <person name="Yanf M."/>
            <person name="Daum C."/>
            <person name="Ng V."/>
            <person name="Clum A."/>
            <person name="Steindorff A."/>
            <person name="Ohm R."/>
            <person name="Martin F."/>
            <person name="Silar P."/>
            <person name="Natvig D."/>
            <person name="Lalanne C."/>
            <person name="Gautier V."/>
            <person name="Ament-Velasquez S.L."/>
            <person name="Kruys A."/>
            <person name="Hutchinson M.I."/>
            <person name="Powell A.J."/>
            <person name="Barry K."/>
            <person name="Miller A.N."/>
            <person name="Grigoriev I.V."/>
            <person name="Debuchy R."/>
            <person name="Gladieux P."/>
            <person name="Thoren M.H."/>
            <person name="Johannesson H."/>
        </authorList>
    </citation>
    <scope>NUCLEOTIDE SEQUENCE</scope>
    <source>
        <strain evidence="2">SMH2532-1</strain>
    </source>
</reference>
<comment type="caution">
    <text evidence="2">The sequence shown here is derived from an EMBL/GenBank/DDBJ whole genome shotgun (WGS) entry which is preliminary data.</text>
</comment>
<feature type="compositionally biased region" description="Polar residues" evidence="1">
    <location>
        <begin position="38"/>
        <end position="51"/>
    </location>
</feature>
<dbReference type="EMBL" id="JAULSV010000002">
    <property type="protein sequence ID" value="KAK0651552.1"/>
    <property type="molecule type" value="Genomic_DNA"/>
</dbReference>
<feature type="compositionally biased region" description="Basic and acidic residues" evidence="1">
    <location>
        <begin position="60"/>
        <end position="70"/>
    </location>
</feature>